<reference evidence="13 14" key="1">
    <citation type="submission" date="2023-07" db="EMBL/GenBank/DDBJ databases">
        <title>Micromonospora profundi TRM 95458 converts glycerol to a new osmotic compound.</title>
        <authorList>
            <person name="Lu D."/>
        </authorList>
    </citation>
    <scope>NUCLEOTIDE SEQUENCE [LARGE SCALE GENOMIC DNA]</scope>
    <source>
        <strain evidence="13 14">TRM95458</strain>
    </source>
</reference>
<dbReference type="Gene3D" id="3.90.79.10">
    <property type="entry name" value="Nucleoside Triphosphate Pyrophosphohydrolase"/>
    <property type="match status" value="1"/>
</dbReference>
<dbReference type="AlphaFoldDB" id="A0AAJ6HSW0"/>
<keyword evidence="7" id="KW-0460">Magnesium</keyword>
<evidence type="ECO:0000256" key="11">
    <source>
        <dbReference type="SAM" id="MobiDB-lite"/>
    </source>
</evidence>
<dbReference type="Gene3D" id="3.90.79.20">
    <property type="match status" value="1"/>
</dbReference>
<dbReference type="GO" id="GO:0035529">
    <property type="term" value="F:NADH pyrophosphatase activity"/>
    <property type="evidence" value="ECO:0007669"/>
    <property type="project" value="TreeGrafter"/>
</dbReference>
<organism evidence="13 14">
    <name type="scientific">Micromonospora profundi</name>
    <dbReference type="NCBI Taxonomy" id="1420889"/>
    <lineage>
        <taxon>Bacteria</taxon>
        <taxon>Bacillati</taxon>
        <taxon>Actinomycetota</taxon>
        <taxon>Actinomycetes</taxon>
        <taxon>Micromonosporales</taxon>
        <taxon>Micromonosporaceae</taxon>
        <taxon>Micromonospora</taxon>
    </lineage>
</organism>
<feature type="compositionally biased region" description="Polar residues" evidence="11">
    <location>
        <begin position="1"/>
        <end position="10"/>
    </location>
</feature>
<evidence type="ECO:0000256" key="7">
    <source>
        <dbReference type="ARBA" id="ARBA00022842"/>
    </source>
</evidence>
<dbReference type="KEGG" id="mprn:Q3V37_02575"/>
<comment type="cofactor">
    <cofactor evidence="1">
        <name>Mg(2+)</name>
        <dbReference type="ChEBI" id="CHEBI:18420"/>
    </cofactor>
</comment>
<name>A0AAJ6HSW0_9ACTN</name>
<keyword evidence="6 10" id="KW-0378">Hydrolase</keyword>
<evidence type="ECO:0000256" key="8">
    <source>
        <dbReference type="ARBA" id="ARBA00023027"/>
    </source>
</evidence>
<dbReference type="PROSITE" id="PS00893">
    <property type="entry name" value="NUDIX_BOX"/>
    <property type="match status" value="1"/>
</dbReference>
<evidence type="ECO:0000256" key="6">
    <source>
        <dbReference type="ARBA" id="ARBA00022801"/>
    </source>
</evidence>
<dbReference type="SUPFAM" id="SSF55811">
    <property type="entry name" value="Nudix"/>
    <property type="match status" value="2"/>
</dbReference>
<dbReference type="InterPro" id="IPR049734">
    <property type="entry name" value="NudC-like_C"/>
</dbReference>
<dbReference type="GO" id="GO:0046872">
    <property type="term" value="F:metal ion binding"/>
    <property type="evidence" value="ECO:0007669"/>
    <property type="project" value="UniProtKB-KW"/>
</dbReference>
<accession>A0AAJ6HSW0</accession>
<sequence length="288" mass="30512">MTDPSVQPSPAEQRAGFLPGVDPDRLPAPTDIALPVLGAKLLTTADGAVARVGDLPADTLWTPVGTLDGVPAWATDLTTADAFPGRARRWTSLAAEVPEPLATLAGRALAVTTWRRTHRWCGACRAELTDQPGEISRRCPDCGMYVPMQLSVAVLTAITRPGRAGRPDELLLVRHATGPTNLWALVAGFVEAGETLEAAVRREIGEEVGLTVDGLAYHGSQPWAISGPGVLLAGFTARAADRHAEPVVDGRELTEARWFGLDALPAELPPAYSISRWLIDATVTAGLR</sequence>
<dbReference type="EMBL" id="CP130472">
    <property type="protein sequence ID" value="WLS46191.1"/>
    <property type="molecule type" value="Genomic_DNA"/>
</dbReference>
<dbReference type="RefSeq" id="WP_167945909.1">
    <property type="nucleotide sequence ID" value="NZ_CP130472.1"/>
</dbReference>
<dbReference type="PANTHER" id="PTHR42904:SF6">
    <property type="entry name" value="NAD-CAPPED RNA HYDROLASE NUDT12"/>
    <property type="match status" value="1"/>
</dbReference>
<dbReference type="InterPro" id="IPR020084">
    <property type="entry name" value="NUDIX_hydrolase_CS"/>
</dbReference>
<dbReference type="EC" id="3.6.1.22" evidence="4"/>
<dbReference type="InterPro" id="IPR015797">
    <property type="entry name" value="NUDIX_hydrolase-like_dom_sf"/>
</dbReference>
<evidence type="ECO:0000259" key="12">
    <source>
        <dbReference type="PROSITE" id="PS51462"/>
    </source>
</evidence>
<gene>
    <name evidence="13" type="ORF">Q3V37_02575</name>
</gene>
<evidence type="ECO:0000256" key="2">
    <source>
        <dbReference type="ARBA" id="ARBA00001947"/>
    </source>
</evidence>
<dbReference type="GO" id="GO:0005829">
    <property type="term" value="C:cytosol"/>
    <property type="evidence" value="ECO:0007669"/>
    <property type="project" value="TreeGrafter"/>
</dbReference>
<dbReference type="GO" id="GO:0019677">
    <property type="term" value="P:NAD+ catabolic process"/>
    <property type="evidence" value="ECO:0007669"/>
    <property type="project" value="TreeGrafter"/>
</dbReference>
<dbReference type="InterPro" id="IPR050241">
    <property type="entry name" value="NAD-cap_RNA_hydrolase_NudC"/>
</dbReference>
<evidence type="ECO:0000256" key="10">
    <source>
        <dbReference type="RuleBase" id="RU003476"/>
    </source>
</evidence>
<evidence type="ECO:0000313" key="13">
    <source>
        <dbReference type="EMBL" id="WLS46191.1"/>
    </source>
</evidence>
<dbReference type="InterPro" id="IPR000086">
    <property type="entry name" value="NUDIX_hydrolase_dom"/>
</dbReference>
<evidence type="ECO:0000313" key="14">
    <source>
        <dbReference type="Proteomes" id="UP001235874"/>
    </source>
</evidence>
<evidence type="ECO:0000256" key="4">
    <source>
        <dbReference type="ARBA" id="ARBA00012381"/>
    </source>
</evidence>
<evidence type="ECO:0000256" key="9">
    <source>
        <dbReference type="ARBA" id="ARBA00023679"/>
    </source>
</evidence>
<comment type="catalytic activity">
    <reaction evidence="9">
        <text>a 5'-end NAD(+)-phospho-ribonucleoside in mRNA + H2O = a 5'-end phospho-adenosine-phospho-ribonucleoside in mRNA + beta-nicotinamide D-ribonucleotide + 2 H(+)</text>
        <dbReference type="Rhea" id="RHEA:60876"/>
        <dbReference type="Rhea" id="RHEA-COMP:15698"/>
        <dbReference type="Rhea" id="RHEA-COMP:15719"/>
        <dbReference type="ChEBI" id="CHEBI:14649"/>
        <dbReference type="ChEBI" id="CHEBI:15377"/>
        <dbReference type="ChEBI" id="CHEBI:15378"/>
        <dbReference type="ChEBI" id="CHEBI:144029"/>
        <dbReference type="ChEBI" id="CHEBI:144051"/>
    </reaction>
    <physiologicalReaction direction="left-to-right" evidence="9">
        <dbReference type="Rhea" id="RHEA:60877"/>
    </physiologicalReaction>
</comment>
<keyword evidence="14" id="KW-1185">Reference proteome</keyword>
<keyword evidence="5" id="KW-0479">Metal-binding</keyword>
<keyword evidence="8" id="KW-0520">NAD</keyword>
<dbReference type="PROSITE" id="PS51462">
    <property type="entry name" value="NUDIX"/>
    <property type="match status" value="1"/>
</dbReference>
<dbReference type="CDD" id="cd03429">
    <property type="entry name" value="NUDIX_NADH_pyrophosphatase_Nudt13"/>
    <property type="match status" value="1"/>
</dbReference>
<evidence type="ECO:0000256" key="3">
    <source>
        <dbReference type="ARBA" id="ARBA00009595"/>
    </source>
</evidence>
<feature type="region of interest" description="Disordered" evidence="11">
    <location>
        <begin position="1"/>
        <end position="22"/>
    </location>
</feature>
<dbReference type="Pfam" id="PF00293">
    <property type="entry name" value="NUDIX"/>
    <property type="match status" value="1"/>
</dbReference>
<evidence type="ECO:0000256" key="1">
    <source>
        <dbReference type="ARBA" id="ARBA00001946"/>
    </source>
</evidence>
<comment type="cofactor">
    <cofactor evidence="2">
        <name>Zn(2+)</name>
        <dbReference type="ChEBI" id="CHEBI:29105"/>
    </cofactor>
</comment>
<proteinExistence type="inferred from homology"/>
<dbReference type="PANTHER" id="PTHR42904">
    <property type="entry name" value="NUDIX HYDROLASE, NUDC SUBFAMILY"/>
    <property type="match status" value="1"/>
</dbReference>
<dbReference type="GO" id="GO:0006742">
    <property type="term" value="P:NADP+ catabolic process"/>
    <property type="evidence" value="ECO:0007669"/>
    <property type="project" value="TreeGrafter"/>
</dbReference>
<evidence type="ECO:0000256" key="5">
    <source>
        <dbReference type="ARBA" id="ARBA00022723"/>
    </source>
</evidence>
<comment type="similarity">
    <text evidence="3">Belongs to the Nudix hydrolase family. NudC subfamily.</text>
</comment>
<dbReference type="Proteomes" id="UP001235874">
    <property type="component" value="Chromosome"/>
</dbReference>
<dbReference type="InterPro" id="IPR020476">
    <property type="entry name" value="Nudix_hydrolase"/>
</dbReference>
<protein>
    <recommendedName>
        <fullName evidence="4">NAD(+) diphosphatase</fullName>
        <ecNumber evidence="4">3.6.1.22</ecNumber>
    </recommendedName>
</protein>
<feature type="domain" description="Nudix hydrolase" evidence="12">
    <location>
        <begin position="149"/>
        <end position="282"/>
    </location>
</feature>
<dbReference type="PRINTS" id="PR00502">
    <property type="entry name" value="NUDIXFAMILY"/>
</dbReference>